<dbReference type="Pfam" id="PF02894">
    <property type="entry name" value="GFO_IDH_MocA_C"/>
    <property type="match status" value="1"/>
</dbReference>
<dbReference type="RefSeq" id="WP_285931313.1">
    <property type="nucleotide sequence ID" value="NZ_JASTZU010000025.1"/>
</dbReference>
<evidence type="ECO:0000313" key="4">
    <source>
        <dbReference type="Proteomes" id="UP001235343"/>
    </source>
</evidence>
<evidence type="ECO:0000259" key="2">
    <source>
        <dbReference type="Pfam" id="PF02894"/>
    </source>
</evidence>
<evidence type="ECO:0000313" key="3">
    <source>
        <dbReference type="EMBL" id="MDL4840291.1"/>
    </source>
</evidence>
<name>A0ABT7L6Q2_9BACI</name>
<evidence type="ECO:0000256" key="1">
    <source>
        <dbReference type="ARBA" id="ARBA00010928"/>
    </source>
</evidence>
<feature type="domain" description="Gfo/Idh/MocA-like oxidoreductase C-terminal" evidence="2">
    <location>
        <begin position="5"/>
        <end position="54"/>
    </location>
</feature>
<keyword evidence="4" id="KW-1185">Reference proteome</keyword>
<comment type="similarity">
    <text evidence="1">Belongs to the Gfo/Idh/MocA family.</text>
</comment>
<proteinExistence type="inferred from homology"/>
<dbReference type="Gene3D" id="3.30.360.10">
    <property type="entry name" value="Dihydrodipicolinate Reductase, domain 2"/>
    <property type="match status" value="1"/>
</dbReference>
<sequence>MAESIQSFTRQYTDIVESIQDNREPLINGDEAIKALRLILAIYESAKKGHPIKL</sequence>
<protein>
    <submittedName>
        <fullName evidence="3">Gfo/Idh/MocA family oxidoreductase</fullName>
    </submittedName>
</protein>
<dbReference type="InterPro" id="IPR004104">
    <property type="entry name" value="Gfo/Idh/MocA-like_OxRdtase_C"/>
</dbReference>
<accession>A0ABT7L6Q2</accession>
<reference evidence="3 4" key="1">
    <citation type="submission" date="2023-06" db="EMBL/GenBank/DDBJ databases">
        <title>Aquibacillus rhizosphaerae LR5S19.</title>
        <authorList>
            <person name="Sun J.-Q."/>
        </authorList>
    </citation>
    <scope>NUCLEOTIDE SEQUENCE [LARGE SCALE GENOMIC DNA]</scope>
    <source>
        <strain evidence="3 4">LR5S19</strain>
    </source>
</reference>
<organism evidence="3 4">
    <name type="scientific">Aquibacillus rhizosphaerae</name>
    <dbReference type="NCBI Taxonomy" id="3051431"/>
    <lineage>
        <taxon>Bacteria</taxon>
        <taxon>Bacillati</taxon>
        <taxon>Bacillota</taxon>
        <taxon>Bacilli</taxon>
        <taxon>Bacillales</taxon>
        <taxon>Bacillaceae</taxon>
        <taxon>Aquibacillus</taxon>
    </lineage>
</organism>
<gene>
    <name evidence="3" type="ORF">QQS35_07450</name>
</gene>
<dbReference type="EMBL" id="JASTZU010000025">
    <property type="protein sequence ID" value="MDL4840291.1"/>
    <property type="molecule type" value="Genomic_DNA"/>
</dbReference>
<comment type="caution">
    <text evidence="3">The sequence shown here is derived from an EMBL/GenBank/DDBJ whole genome shotgun (WGS) entry which is preliminary data.</text>
</comment>
<dbReference type="Proteomes" id="UP001235343">
    <property type="component" value="Unassembled WGS sequence"/>
</dbReference>